<feature type="transmembrane region" description="Helical" evidence="7">
    <location>
        <begin position="148"/>
        <end position="167"/>
    </location>
</feature>
<proteinExistence type="inferred from homology"/>
<name>A0A4R8ZUD5_9MICO</name>
<keyword evidence="4 7" id="KW-0812">Transmembrane</keyword>
<evidence type="ECO:0000313" key="10">
    <source>
        <dbReference type="EMBL" id="TFD45926.1"/>
    </source>
</evidence>
<dbReference type="InterPro" id="IPR000515">
    <property type="entry name" value="MetI-like"/>
</dbReference>
<keyword evidence="3" id="KW-1003">Cell membrane</keyword>
<reference evidence="10 11" key="1">
    <citation type="submission" date="2019-03" db="EMBL/GenBank/DDBJ databases">
        <title>Genomics of glacier-inhabiting Cryobacterium strains.</title>
        <authorList>
            <person name="Liu Q."/>
            <person name="Xin Y.-H."/>
        </authorList>
    </citation>
    <scope>NUCLEOTIDE SEQUENCE [LARGE SCALE GENOMIC DNA]</scope>
    <source>
        <strain evidence="10 11">Hh14</strain>
    </source>
</reference>
<protein>
    <submittedName>
        <fullName evidence="10">Sugar ABC transporter permease</fullName>
    </submittedName>
</protein>
<feature type="region of interest" description="Disordered" evidence="8">
    <location>
        <begin position="1"/>
        <end position="43"/>
    </location>
</feature>
<feature type="domain" description="ABC transmembrane type-1" evidence="9">
    <location>
        <begin position="111"/>
        <end position="320"/>
    </location>
</feature>
<dbReference type="AlphaFoldDB" id="A0A4R8ZUD5"/>
<dbReference type="GO" id="GO:0005886">
    <property type="term" value="C:plasma membrane"/>
    <property type="evidence" value="ECO:0007669"/>
    <property type="project" value="UniProtKB-SubCell"/>
</dbReference>
<dbReference type="OrthoDB" id="9804439at2"/>
<evidence type="ECO:0000256" key="6">
    <source>
        <dbReference type="ARBA" id="ARBA00023136"/>
    </source>
</evidence>
<feature type="transmembrane region" description="Helical" evidence="7">
    <location>
        <begin position="55"/>
        <end position="79"/>
    </location>
</feature>
<dbReference type="InterPro" id="IPR035906">
    <property type="entry name" value="MetI-like_sf"/>
</dbReference>
<dbReference type="SUPFAM" id="SSF161098">
    <property type="entry name" value="MetI-like"/>
    <property type="match status" value="1"/>
</dbReference>
<feature type="transmembrane region" description="Helical" evidence="7">
    <location>
        <begin position="253"/>
        <end position="274"/>
    </location>
</feature>
<organism evidence="10 11">
    <name type="scientific">Cryobacterium frigoriphilum</name>
    <dbReference type="NCBI Taxonomy" id="1259150"/>
    <lineage>
        <taxon>Bacteria</taxon>
        <taxon>Bacillati</taxon>
        <taxon>Actinomycetota</taxon>
        <taxon>Actinomycetes</taxon>
        <taxon>Micrococcales</taxon>
        <taxon>Microbacteriaceae</taxon>
        <taxon>Cryobacterium</taxon>
    </lineage>
</organism>
<evidence type="ECO:0000256" key="2">
    <source>
        <dbReference type="ARBA" id="ARBA00022448"/>
    </source>
</evidence>
<evidence type="ECO:0000313" key="11">
    <source>
        <dbReference type="Proteomes" id="UP000297447"/>
    </source>
</evidence>
<evidence type="ECO:0000256" key="1">
    <source>
        <dbReference type="ARBA" id="ARBA00004651"/>
    </source>
</evidence>
<comment type="subcellular location">
    <subcellularLocation>
        <location evidence="1 7">Cell membrane</location>
        <topology evidence="1 7">Multi-pass membrane protein</topology>
    </subcellularLocation>
</comment>
<accession>A0A4R8ZUD5</accession>
<dbReference type="PANTHER" id="PTHR43005:SF2">
    <property type="entry name" value="INTEGRAL MEMBRANE SUGAR TRANSPORT PROTEIN"/>
    <property type="match status" value="1"/>
</dbReference>
<dbReference type="PANTHER" id="PTHR43005">
    <property type="entry name" value="BLR7065 PROTEIN"/>
    <property type="match status" value="1"/>
</dbReference>
<evidence type="ECO:0000256" key="5">
    <source>
        <dbReference type="ARBA" id="ARBA00022989"/>
    </source>
</evidence>
<evidence type="ECO:0000256" key="4">
    <source>
        <dbReference type="ARBA" id="ARBA00022692"/>
    </source>
</evidence>
<keyword evidence="2 7" id="KW-0813">Transport</keyword>
<feature type="transmembrane region" description="Helical" evidence="7">
    <location>
        <begin position="302"/>
        <end position="325"/>
    </location>
</feature>
<sequence length="335" mass="36019">MTATVAHPTTPPGADDSTRAILTRNGGTGGGRRGRGPKPELSPGQKKALKLARALVWPAIVVAILVTQIPFLVTIYYSFQNWNLMRPGSRGFAGFDNYVTVFTGGAFMQSLSATVVITGSSIVLSVIFGLVIALLLNRKFLGQGLARTLVITPFLMMPAAAALIWKWSMLDANVGMVNWGLSVVGIDPVQWNTDFPALTVIMVLTWQYTPFMMLILLAGLQSQSQETLEAASVDGAGPIRSFVHMTLPHLRQYIELAVLLGGIMLLQVFDPIAIMTRGTGGTKTLSYLLYERAFVGLEIGEAAAYGVITVLLTILVASVALRLLFKIFSSEGAKS</sequence>
<dbReference type="GO" id="GO:0055085">
    <property type="term" value="P:transmembrane transport"/>
    <property type="evidence" value="ECO:0007669"/>
    <property type="project" value="InterPro"/>
</dbReference>
<dbReference type="EMBL" id="SOHE01000078">
    <property type="protein sequence ID" value="TFD45926.1"/>
    <property type="molecule type" value="Genomic_DNA"/>
</dbReference>
<keyword evidence="5 7" id="KW-1133">Transmembrane helix</keyword>
<dbReference type="Pfam" id="PF00528">
    <property type="entry name" value="BPD_transp_1"/>
    <property type="match status" value="1"/>
</dbReference>
<keyword evidence="11" id="KW-1185">Reference proteome</keyword>
<dbReference type="CDD" id="cd06261">
    <property type="entry name" value="TM_PBP2"/>
    <property type="match status" value="1"/>
</dbReference>
<dbReference type="RefSeq" id="WP_134520843.1">
    <property type="nucleotide sequence ID" value="NZ_SOHE01000078.1"/>
</dbReference>
<feature type="transmembrane region" description="Helical" evidence="7">
    <location>
        <begin position="197"/>
        <end position="220"/>
    </location>
</feature>
<evidence type="ECO:0000256" key="3">
    <source>
        <dbReference type="ARBA" id="ARBA00022475"/>
    </source>
</evidence>
<evidence type="ECO:0000256" key="8">
    <source>
        <dbReference type="SAM" id="MobiDB-lite"/>
    </source>
</evidence>
<evidence type="ECO:0000256" key="7">
    <source>
        <dbReference type="RuleBase" id="RU363032"/>
    </source>
</evidence>
<dbReference type="Gene3D" id="1.10.3720.10">
    <property type="entry name" value="MetI-like"/>
    <property type="match status" value="1"/>
</dbReference>
<dbReference type="PROSITE" id="PS50928">
    <property type="entry name" value="ABC_TM1"/>
    <property type="match status" value="1"/>
</dbReference>
<comment type="similarity">
    <text evidence="7">Belongs to the binding-protein-dependent transport system permease family.</text>
</comment>
<feature type="transmembrane region" description="Helical" evidence="7">
    <location>
        <begin position="111"/>
        <end position="136"/>
    </location>
</feature>
<dbReference type="Proteomes" id="UP000297447">
    <property type="component" value="Unassembled WGS sequence"/>
</dbReference>
<keyword evidence="6 7" id="KW-0472">Membrane</keyword>
<evidence type="ECO:0000259" key="9">
    <source>
        <dbReference type="PROSITE" id="PS50928"/>
    </source>
</evidence>
<comment type="caution">
    <text evidence="10">The sequence shown here is derived from an EMBL/GenBank/DDBJ whole genome shotgun (WGS) entry which is preliminary data.</text>
</comment>
<gene>
    <name evidence="10" type="ORF">E3T55_17575</name>
</gene>